<accession>A0ABT0SQ68</accession>
<dbReference type="InterPro" id="IPR044516">
    <property type="entry name" value="UXS-like"/>
</dbReference>
<comment type="cofactor">
    <cofactor evidence="1">
        <name>NAD(+)</name>
        <dbReference type="ChEBI" id="CHEBI:57540"/>
    </cofactor>
</comment>
<dbReference type="PANTHER" id="PTHR43078:SF6">
    <property type="entry name" value="UDP-GLUCURONIC ACID DECARBOXYLASE 1"/>
    <property type="match status" value="1"/>
</dbReference>
<feature type="domain" description="NAD-dependent epimerase/dehydratase" evidence="5">
    <location>
        <begin position="5"/>
        <end position="242"/>
    </location>
</feature>
<keyword evidence="2" id="KW-0210">Decarboxylase</keyword>
<evidence type="ECO:0000313" key="6">
    <source>
        <dbReference type="EMBL" id="MCL7929600.1"/>
    </source>
</evidence>
<dbReference type="EMBL" id="JAMJPJ010000006">
    <property type="protein sequence ID" value="MCL7929600.1"/>
    <property type="molecule type" value="Genomic_DNA"/>
</dbReference>
<dbReference type="SUPFAM" id="SSF51735">
    <property type="entry name" value="NAD(P)-binding Rossmann-fold domains"/>
    <property type="match status" value="1"/>
</dbReference>
<evidence type="ECO:0000313" key="7">
    <source>
        <dbReference type="Proteomes" id="UP001165308"/>
    </source>
</evidence>
<keyword evidence="4" id="KW-0456">Lyase</keyword>
<keyword evidence="3" id="KW-0520">NAD</keyword>
<evidence type="ECO:0000256" key="3">
    <source>
        <dbReference type="ARBA" id="ARBA00023027"/>
    </source>
</evidence>
<name>A0ABT0SQ68_9GAMM</name>
<dbReference type="PANTHER" id="PTHR43078">
    <property type="entry name" value="UDP-GLUCURONIC ACID DECARBOXYLASE-RELATED"/>
    <property type="match status" value="1"/>
</dbReference>
<protein>
    <submittedName>
        <fullName evidence="6">SDR family oxidoreductase</fullName>
    </submittedName>
</protein>
<dbReference type="Pfam" id="PF01370">
    <property type="entry name" value="Epimerase"/>
    <property type="match status" value="1"/>
</dbReference>
<sequence>MRRYLVTGGAGFVGSHLCDRLLDDGHAVLCIDNLVTGASHNVAHHADNAHFVFCYHDVVRPLGAGDVNGIDGIFHLACPASPAHYQQAPISTTQTAVVGTLNLLDMARAQGIPIVHASTSEVYGDPREHPQTEAYWGHVNPTGPRACYDEGKRCAESLCFDYHRQHGVAVKVARIFNTYGPRMQLDDGRVVSNFIRQALQGEPMTLYGDGQQTRSFCYVDDLVDGLVRLMNTPDDITGPMNLGNPGEVSMHYLAHLIGERMPARPPLRYLPLPTDDPRRRCPDIQRARKQLGWQPRISLEAGLNLTLNAFQKRLAHHLRASVLDHSPQPD</sequence>
<dbReference type="CDD" id="cd05230">
    <property type="entry name" value="UGD_SDR_e"/>
    <property type="match status" value="1"/>
</dbReference>
<organism evidence="6 7">
    <name type="scientific">Halomonas llamarensis</name>
    <dbReference type="NCBI Taxonomy" id="2945104"/>
    <lineage>
        <taxon>Bacteria</taxon>
        <taxon>Pseudomonadati</taxon>
        <taxon>Pseudomonadota</taxon>
        <taxon>Gammaproteobacteria</taxon>
        <taxon>Oceanospirillales</taxon>
        <taxon>Halomonadaceae</taxon>
        <taxon>Halomonas</taxon>
    </lineage>
</organism>
<dbReference type="InterPro" id="IPR001509">
    <property type="entry name" value="Epimerase_deHydtase"/>
</dbReference>
<comment type="caution">
    <text evidence="6">The sequence shown here is derived from an EMBL/GenBank/DDBJ whole genome shotgun (WGS) entry which is preliminary data.</text>
</comment>
<reference evidence="6" key="1">
    <citation type="submission" date="2022-05" db="EMBL/GenBank/DDBJ databases">
        <title>Halomonas geminus sp. nov. and Halomonas llamarensis sp. nov. isolated from high-altitude salars of the Atacama Desert.</title>
        <authorList>
            <person name="Hintersatz C."/>
            <person name="Rojas L.A."/>
            <person name="Wei T.-S."/>
            <person name="Kutschke S."/>
            <person name="Lehmann F."/>
            <person name="Jain R."/>
            <person name="Pollmann K."/>
        </authorList>
    </citation>
    <scope>NUCLEOTIDE SEQUENCE</scope>
    <source>
        <strain evidence="6">ATCHA</strain>
    </source>
</reference>
<evidence type="ECO:0000259" key="5">
    <source>
        <dbReference type="Pfam" id="PF01370"/>
    </source>
</evidence>
<dbReference type="RefSeq" id="WP_250080607.1">
    <property type="nucleotide sequence ID" value="NZ_JAMJPJ010000006.1"/>
</dbReference>
<proteinExistence type="predicted"/>
<dbReference type="Proteomes" id="UP001165308">
    <property type="component" value="Unassembled WGS sequence"/>
</dbReference>
<evidence type="ECO:0000256" key="2">
    <source>
        <dbReference type="ARBA" id="ARBA00022793"/>
    </source>
</evidence>
<evidence type="ECO:0000256" key="1">
    <source>
        <dbReference type="ARBA" id="ARBA00001911"/>
    </source>
</evidence>
<keyword evidence="7" id="KW-1185">Reference proteome</keyword>
<gene>
    <name evidence="6" type="ORF">M8006_06285</name>
</gene>
<dbReference type="Gene3D" id="3.40.50.720">
    <property type="entry name" value="NAD(P)-binding Rossmann-like Domain"/>
    <property type="match status" value="1"/>
</dbReference>
<dbReference type="InterPro" id="IPR036291">
    <property type="entry name" value="NAD(P)-bd_dom_sf"/>
</dbReference>
<evidence type="ECO:0000256" key="4">
    <source>
        <dbReference type="ARBA" id="ARBA00023239"/>
    </source>
</evidence>